<dbReference type="EMBL" id="CABFUZ020000090">
    <property type="protein sequence ID" value="VVM05507.1"/>
    <property type="molecule type" value="Genomic_DNA"/>
</dbReference>
<evidence type="ECO:0000313" key="1">
    <source>
        <dbReference type="EMBL" id="VVM05507.1"/>
    </source>
</evidence>
<comment type="caution">
    <text evidence="1">The sequence shown here is derived from an EMBL/GenBank/DDBJ whole genome shotgun (WGS) entry which is preliminary data.</text>
</comment>
<keyword evidence="2" id="KW-1185">Reference proteome</keyword>
<proteinExistence type="predicted"/>
<accession>A0A5E6M8E2</accession>
<dbReference type="AlphaFoldDB" id="A0A5E6M8E2"/>
<reference evidence="1" key="1">
    <citation type="submission" date="2019-09" db="EMBL/GenBank/DDBJ databases">
        <authorList>
            <person name="Cremers G."/>
        </authorList>
    </citation>
    <scope>NUCLEOTIDE SEQUENCE [LARGE SCALE GENOMIC DNA]</scope>
    <source>
        <strain evidence="1">3B</strain>
    </source>
</reference>
<gene>
    <name evidence="1" type="ORF">MAMC_00629</name>
</gene>
<organism evidence="1 2">
    <name type="scientific">Methylacidimicrobium cyclopophantes</name>
    <dbReference type="NCBI Taxonomy" id="1041766"/>
    <lineage>
        <taxon>Bacteria</taxon>
        <taxon>Pseudomonadati</taxon>
        <taxon>Verrucomicrobiota</taxon>
        <taxon>Methylacidimicrobium</taxon>
    </lineage>
</organism>
<sequence length="568" mass="62019">MRRRFLFSPDGVVRSLRLGYWRIRYGREFERGGCGGRPVRLVLVIGCALLWAVGDFQPLFGFSGEGGESDLTASTNPTEEGERKRLLQLLEEQGMAVSSSSPAVRLGGYVDSAFEMNFINAPSFNRVPRFVAPTAGGGSRLARGYPLLPMRLADDGIPGGGFNLNQLKLWSEKALTAENRWDAGFRMDLMLAQDAALGVPDFLAGAGTSTSSGLGFNTSEVFLEQAYAQFQIPIGDRKLEVHVGKFAAPIGLEVLERPANFNMTYGLFFNNVEPFVLVGTQFLFRVDDQWTVRGGITDGGFNTGRGGYPFFGMVDNSVSGLSNFLLTFNVDYISPDKSFVSTYGMLYGPHGTNPPGFGTSPGMVNGIFYPGAYAAGDIVSGPYNSPGTYMEFNDYGIWTPSFVYRKRLQLAYELIGGFYNNAVAPAGITGLGPATETALGIFPLFPYSFGYGGPTNWMGAALYQIYRFNPLVSLALREQWLQASWNSYLEGMIAPTNIYSTTITLRFDLADNFMVRMEYRMDWGNNMMNYYAPADGVPPAEVGLSGNGLVGSSSGPFFFAGLEAVYTF</sequence>
<protein>
    <submittedName>
        <fullName evidence="1">Uncharacterized protein</fullName>
    </submittedName>
</protein>
<dbReference type="InterPro" id="IPR011486">
    <property type="entry name" value="BBP2"/>
</dbReference>
<name>A0A5E6M8E2_9BACT</name>
<evidence type="ECO:0000313" key="2">
    <source>
        <dbReference type="Proteomes" id="UP000381693"/>
    </source>
</evidence>
<dbReference type="OrthoDB" id="177165at2"/>
<dbReference type="Proteomes" id="UP000381693">
    <property type="component" value="Unassembled WGS sequence"/>
</dbReference>
<dbReference type="Pfam" id="PF07642">
    <property type="entry name" value="BBP2"/>
    <property type="match status" value="1"/>
</dbReference>